<comment type="caution">
    <text evidence="1">The sequence shown here is derived from an EMBL/GenBank/DDBJ whole genome shotgun (WGS) entry which is preliminary data.</text>
</comment>
<dbReference type="EMBL" id="BARW01020608">
    <property type="protein sequence ID" value="GAI93622.1"/>
    <property type="molecule type" value="Genomic_DNA"/>
</dbReference>
<feature type="non-terminal residue" evidence="1">
    <location>
        <position position="1"/>
    </location>
</feature>
<protein>
    <submittedName>
        <fullName evidence="1">Uncharacterized protein</fullName>
    </submittedName>
</protein>
<name>X1SKQ1_9ZZZZ</name>
<accession>X1SKQ1</accession>
<proteinExistence type="predicted"/>
<evidence type="ECO:0000313" key="1">
    <source>
        <dbReference type="EMBL" id="GAI93622.1"/>
    </source>
</evidence>
<gene>
    <name evidence="1" type="ORF">S12H4_34787</name>
</gene>
<sequence length="66" mass="7746">RYVNRAQAVRIAWRIVKDWTQAQAAIIETEMVKTEQVFLPYAITKDGQTVYDLFEQRQIKMLGEGE</sequence>
<dbReference type="AlphaFoldDB" id="X1SKQ1"/>
<reference evidence="1" key="1">
    <citation type="journal article" date="2014" name="Front. Microbiol.">
        <title>High frequency of phylogenetically diverse reductive dehalogenase-homologous genes in deep subseafloor sedimentary metagenomes.</title>
        <authorList>
            <person name="Kawai M."/>
            <person name="Futagami T."/>
            <person name="Toyoda A."/>
            <person name="Takaki Y."/>
            <person name="Nishi S."/>
            <person name="Hori S."/>
            <person name="Arai W."/>
            <person name="Tsubouchi T."/>
            <person name="Morono Y."/>
            <person name="Uchiyama I."/>
            <person name="Ito T."/>
            <person name="Fujiyama A."/>
            <person name="Inagaki F."/>
            <person name="Takami H."/>
        </authorList>
    </citation>
    <scope>NUCLEOTIDE SEQUENCE</scope>
    <source>
        <strain evidence="1">Expedition CK06-06</strain>
    </source>
</reference>
<organism evidence="1">
    <name type="scientific">marine sediment metagenome</name>
    <dbReference type="NCBI Taxonomy" id="412755"/>
    <lineage>
        <taxon>unclassified sequences</taxon>
        <taxon>metagenomes</taxon>
        <taxon>ecological metagenomes</taxon>
    </lineage>
</organism>